<dbReference type="Pfam" id="PF25250">
    <property type="entry name" value="DUF7852"/>
    <property type="match status" value="1"/>
</dbReference>
<comment type="caution">
    <text evidence="2">The sequence shown here is derived from an EMBL/GenBank/DDBJ whole genome shotgun (WGS) entry which is preliminary data.</text>
</comment>
<evidence type="ECO:0000313" key="2">
    <source>
        <dbReference type="EMBL" id="MBL4938422.1"/>
    </source>
</evidence>
<dbReference type="Proteomes" id="UP000632377">
    <property type="component" value="Unassembled WGS sequence"/>
</dbReference>
<organism evidence="2 3">
    <name type="scientific">Clostridium rhizosphaerae</name>
    <dbReference type="NCBI Taxonomy" id="2803861"/>
    <lineage>
        <taxon>Bacteria</taxon>
        <taxon>Bacillati</taxon>
        <taxon>Bacillota</taxon>
        <taxon>Clostridia</taxon>
        <taxon>Eubacteriales</taxon>
        <taxon>Clostridiaceae</taxon>
        <taxon>Clostridium</taxon>
    </lineage>
</organism>
<dbReference type="NCBIfam" id="NF045794">
    <property type="entry name" value="CsxC_fam"/>
    <property type="match status" value="1"/>
</dbReference>
<evidence type="ECO:0000259" key="1">
    <source>
        <dbReference type="Pfam" id="PF25250"/>
    </source>
</evidence>
<keyword evidence="3" id="KW-1185">Reference proteome</keyword>
<sequence length="241" mass="27727">MYNGESYNEESSLYETKCEGKIVEEQMIGSYPEEKMHHMVTVKVPVVIGEFTVQIDVESKIKLPEKALEIKRIKKNIYLTQCRLVAHTNKVFIKGFVRKNIEFATISCVTHEAICGDIKHATVHVPFHCVAEVKCLRPAELKANPPSKEIIYFDEKNMGADIKQQDLISKERFNERVFCELEHSSIYEADIVEDSKPIEGHTAEHEFQTFIEKEVIYLTLKLLQNQQVGESCEEPEDACRC</sequence>
<dbReference type="EMBL" id="JAESWC010000019">
    <property type="protein sequence ID" value="MBL4938422.1"/>
    <property type="molecule type" value="Genomic_DNA"/>
</dbReference>
<protein>
    <recommendedName>
        <fullName evidence="1">DUF7852 domain-containing protein</fullName>
    </recommendedName>
</protein>
<dbReference type="RefSeq" id="WP_202751162.1">
    <property type="nucleotide sequence ID" value="NZ_JAESWC010000019.1"/>
</dbReference>
<dbReference type="InterPro" id="IPR057174">
    <property type="entry name" value="DUF7852"/>
</dbReference>
<evidence type="ECO:0000313" key="3">
    <source>
        <dbReference type="Proteomes" id="UP000632377"/>
    </source>
</evidence>
<proteinExistence type="predicted"/>
<reference evidence="2 3" key="1">
    <citation type="submission" date="2021-01" db="EMBL/GenBank/DDBJ databases">
        <title>Genome public.</title>
        <authorList>
            <person name="Liu C."/>
            <person name="Sun Q."/>
        </authorList>
    </citation>
    <scope>NUCLEOTIDE SEQUENCE [LARGE SCALE GENOMIC DNA]</scope>
    <source>
        <strain evidence="2 3">YIM B02515</strain>
    </source>
</reference>
<gene>
    <name evidence="2" type="ORF">JK636_22170</name>
</gene>
<dbReference type="InterPro" id="IPR054845">
    <property type="entry name" value="Exosporium_prot_C"/>
</dbReference>
<name>A0ABS1TI10_9CLOT</name>
<feature type="domain" description="DUF7852" evidence="1">
    <location>
        <begin position="33"/>
        <end position="87"/>
    </location>
</feature>
<accession>A0ABS1TI10</accession>